<sequence length="401" mass="43760">MEGLKLLVVFILIMVLLMRRAPLGPVMLGGSVLLAILYRTSPGAFLGMVWRATQNPATIELLAILTSIMLLEHLLGKEGYLEKMLKGLRGLFQDRRVIMALIPAFIGLMPSAGGAIFSAPLVGQAAASGGIAAEEKSFVNYYYRHIWEYFLPLYPGVLLASRLSGLPLPHLITALAPYGLLVVLLGLPILWRLPPLKEEEEGPGERLIRAKEFFTGTLPILVVLALSLIAQIEVGLAVGTVVAVLLIRHRYNPSKLWHLCREAITVKTLVLVWGIMVFKQVLVDTKAVESLPPLLGRLPVPGFLVFGFLSFLVGMLTGLMAAFVGITFPLITASMGDQLGLPLVVFVFIAGFTGTMLSPLHLCLVLTVDFFKADVRKVFRLLVGPEIALMTIALLGYLFRI</sequence>
<feature type="transmembrane region" description="Helical" evidence="1">
    <location>
        <begin position="343"/>
        <end position="367"/>
    </location>
</feature>
<dbReference type="AlphaFoldDB" id="A0A1W1VPM5"/>
<dbReference type="OrthoDB" id="367235at2"/>
<dbReference type="Proteomes" id="UP000192569">
    <property type="component" value="Chromosome I"/>
</dbReference>
<feature type="transmembrane region" description="Helical" evidence="1">
    <location>
        <begin position="303"/>
        <end position="331"/>
    </location>
</feature>
<evidence type="ECO:0000313" key="3">
    <source>
        <dbReference type="Proteomes" id="UP000192569"/>
    </source>
</evidence>
<organism evidence="2 3">
    <name type="scientific">Thermanaeromonas toyohensis ToBE</name>
    <dbReference type="NCBI Taxonomy" id="698762"/>
    <lineage>
        <taxon>Bacteria</taxon>
        <taxon>Bacillati</taxon>
        <taxon>Bacillota</taxon>
        <taxon>Clostridia</taxon>
        <taxon>Neomoorellales</taxon>
        <taxon>Neomoorellaceae</taxon>
        <taxon>Thermanaeromonas</taxon>
    </lineage>
</organism>
<feature type="transmembrane region" description="Helical" evidence="1">
    <location>
        <begin position="171"/>
        <end position="191"/>
    </location>
</feature>
<evidence type="ECO:0008006" key="4">
    <source>
        <dbReference type="Google" id="ProtNLM"/>
    </source>
</evidence>
<keyword evidence="1" id="KW-0812">Transmembrane</keyword>
<evidence type="ECO:0000313" key="2">
    <source>
        <dbReference type="EMBL" id="SMB95308.1"/>
    </source>
</evidence>
<keyword evidence="3" id="KW-1185">Reference proteome</keyword>
<feature type="transmembrane region" description="Helical" evidence="1">
    <location>
        <begin position="59"/>
        <end position="76"/>
    </location>
</feature>
<feature type="transmembrane region" description="Helical" evidence="1">
    <location>
        <begin position="220"/>
        <end position="247"/>
    </location>
</feature>
<dbReference type="STRING" id="698762.SAMN00808754_1209"/>
<name>A0A1W1VPM5_9FIRM</name>
<proteinExistence type="predicted"/>
<protein>
    <recommendedName>
        <fullName evidence="4">DUF401 family protein</fullName>
    </recommendedName>
</protein>
<keyword evidence="1" id="KW-0472">Membrane</keyword>
<dbReference type="InterPro" id="IPR007294">
    <property type="entry name" value="DUF401"/>
</dbReference>
<evidence type="ECO:0000256" key="1">
    <source>
        <dbReference type="SAM" id="Phobius"/>
    </source>
</evidence>
<keyword evidence="1" id="KW-1133">Transmembrane helix</keyword>
<gene>
    <name evidence="2" type="ORF">SAMN00808754_1209</name>
</gene>
<dbReference type="Pfam" id="PF04165">
    <property type="entry name" value="DUF401"/>
    <property type="match status" value="1"/>
</dbReference>
<dbReference type="PANTHER" id="PTHR39556">
    <property type="entry name" value="PROTEIN, PUTATIVE-RELATED"/>
    <property type="match status" value="1"/>
</dbReference>
<feature type="transmembrane region" description="Helical" evidence="1">
    <location>
        <begin position="97"/>
        <end position="121"/>
    </location>
</feature>
<accession>A0A1W1VPM5</accession>
<dbReference type="PANTHER" id="PTHR39556:SF1">
    <property type="entry name" value="PROTEIN, PUTATIVE-RELATED"/>
    <property type="match status" value="1"/>
</dbReference>
<dbReference type="EMBL" id="LT838272">
    <property type="protein sequence ID" value="SMB95308.1"/>
    <property type="molecule type" value="Genomic_DNA"/>
</dbReference>
<feature type="transmembrane region" description="Helical" evidence="1">
    <location>
        <begin position="141"/>
        <end position="159"/>
    </location>
</feature>
<reference evidence="2 3" key="1">
    <citation type="submission" date="2017-04" db="EMBL/GenBank/DDBJ databases">
        <authorList>
            <person name="Afonso C.L."/>
            <person name="Miller P.J."/>
            <person name="Scott M.A."/>
            <person name="Spackman E."/>
            <person name="Goraichik I."/>
            <person name="Dimitrov K.M."/>
            <person name="Suarez D.L."/>
            <person name="Swayne D.E."/>
        </authorList>
    </citation>
    <scope>NUCLEOTIDE SEQUENCE [LARGE SCALE GENOMIC DNA]</scope>
    <source>
        <strain evidence="2 3">ToBE</strain>
    </source>
</reference>
<feature type="transmembrane region" description="Helical" evidence="1">
    <location>
        <begin position="379"/>
        <end position="399"/>
    </location>
</feature>